<dbReference type="InterPro" id="IPR036583">
    <property type="entry name" value="23S_rRNA_IVS_sf"/>
</dbReference>
<dbReference type="SUPFAM" id="SSF158446">
    <property type="entry name" value="IVS-encoded protein-like"/>
    <property type="match status" value="1"/>
</dbReference>
<evidence type="ECO:0000313" key="2">
    <source>
        <dbReference type="Proteomes" id="UP000230759"/>
    </source>
</evidence>
<dbReference type="NCBIfam" id="TIGR02436">
    <property type="entry name" value="four helix bundle protein"/>
    <property type="match status" value="1"/>
</dbReference>
<protein>
    <submittedName>
        <fullName evidence="1">Four helix bundle protein</fullName>
    </submittedName>
</protein>
<gene>
    <name evidence="1" type="ORF">COX04_01580</name>
</gene>
<accession>A0A2H0BHB8</accession>
<reference evidence="1 2" key="1">
    <citation type="submission" date="2017-09" db="EMBL/GenBank/DDBJ databases">
        <title>Depth-based differentiation of microbial function through sediment-hosted aquifers and enrichment of novel symbionts in the deep terrestrial subsurface.</title>
        <authorList>
            <person name="Probst A.J."/>
            <person name="Ladd B."/>
            <person name="Jarett J.K."/>
            <person name="Geller-Mcgrath D.E."/>
            <person name="Sieber C.M."/>
            <person name="Emerson J.B."/>
            <person name="Anantharaman K."/>
            <person name="Thomas B.C."/>
            <person name="Malmstrom R."/>
            <person name="Stieglmeier M."/>
            <person name="Klingl A."/>
            <person name="Woyke T."/>
            <person name="Ryan C.M."/>
            <person name="Banfield J.F."/>
        </authorList>
    </citation>
    <scope>NUCLEOTIDE SEQUENCE [LARGE SCALE GENOMIC DNA]</scope>
    <source>
        <strain evidence="1">CG22_combo_CG10-13_8_21_14_all_45_10</strain>
    </source>
</reference>
<dbReference type="NCBIfam" id="TIGR04258">
    <property type="entry name" value="4helix_suffix"/>
    <property type="match status" value="1"/>
</dbReference>
<dbReference type="EMBL" id="PCSV01000038">
    <property type="protein sequence ID" value="PIP57065.1"/>
    <property type="molecule type" value="Genomic_DNA"/>
</dbReference>
<proteinExistence type="predicted"/>
<organism evidence="1 2">
    <name type="scientific">Candidatus Woesebacteria bacterium CG22_combo_CG10-13_8_21_14_all_45_10</name>
    <dbReference type="NCBI Taxonomy" id="1975060"/>
    <lineage>
        <taxon>Bacteria</taxon>
        <taxon>Candidatus Woeseibacteriota</taxon>
    </lineage>
</organism>
<dbReference type="AlphaFoldDB" id="A0A2H0BHB8"/>
<dbReference type="InterPro" id="IPR026354">
    <property type="entry name" value="4helix_suffix_dom"/>
</dbReference>
<evidence type="ECO:0000313" key="1">
    <source>
        <dbReference type="EMBL" id="PIP57065.1"/>
    </source>
</evidence>
<dbReference type="Gene3D" id="1.20.1440.60">
    <property type="entry name" value="23S rRNA-intervening sequence"/>
    <property type="match status" value="1"/>
</dbReference>
<sequence>MSFPKYKYLLTYRYAEIIQDLSVEFCKQYIDRHSRTLDQMVQAARSGKQNIVEAVGESDTTKKNEIKLLGYSKGSFEELLADYEDYLRQHNFPIFSKTDPRISRFRETAYRLSNLSNLSNLGSLIEKAKLPASSEDAANLLITLVHIETYLLDKQIKALIAKFQKEGGFSENLLRGRLTSCKNG</sequence>
<dbReference type="InterPro" id="IPR012657">
    <property type="entry name" value="23S_rRNA-intervening_sequence"/>
</dbReference>
<name>A0A2H0BHB8_9BACT</name>
<dbReference type="Proteomes" id="UP000230759">
    <property type="component" value="Unassembled WGS sequence"/>
</dbReference>
<comment type="caution">
    <text evidence="1">The sequence shown here is derived from an EMBL/GenBank/DDBJ whole genome shotgun (WGS) entry which is preliminary data.</text>
</comment>